<dbReference type="InterPro" id="IPR052342">
    <property type="entry name" value="MCH/BMMD"/>
</dbReference>
<keyword evidence="2" id="KW-1185">Reference proteome</keyword>
<evidence type="ECO:0000313" key="2">
    <source>
        <dbReference type="Proteomes" id="UP001176468"/>
    </source>
</evidence>
<organism evidence="1 2">
    <name type="scientific">Sphingomonas immobilis</name>
    <dbReference type="NCBI Taxonomy" id="3063997"/>
    <lineage>
        <taxon>Bacteria</taxon>
        <taxon>Pseudomonadati</taxon>
        <taxon>Pseudomonadota</taxon>
        <taxon>Alphaproteobacteria</taxon>
        <taxon>Sphingomonadales</taxon>
        <taxon>Sphingomonadaceae</taxon>
        <taxon>Sphingomonas</taxon>
    </lineage>
</organism>
<dbReference type="CDD" id="cd03441">
    <property type="entry name" value="R_hydratase_like"/>
    <property type="match status" value="1"/>
</dbReference>
<comment type="caution">
    <text evidence="1">The sequence shown here is derived from an EMBL/GenBank/DDBJ whole genome shotgun (WGS) entry which is preliminary data.</text>
</comment>
<dbReference type="PANTHER" id="PTHR43664">
    <property type="entry name" value="MONOAMINE OXIDASE-RELATED"/>
    <property type="match status" value="1"/>
</dbReference>
<dbReference type="SUPFAM" id="SSF54637">
    <property type="entry name" value="Thioesterase/thiol ester dehydrase-isomerase"/>
    <property type="match status" value="1"/>
</dbReference>
<proteinExistence type="predicted"/>
<reference evidence="1" key="1">
    <citation type="submission" date="2023-07" db="EMBL/GenBank/DDBJ databases">
        <authorList>
            <person name="Kim M.K."/>
        </authorList>
    </citation>
    <scope>NUCLEOTIDE SEQUENCE</scope>
    <source>
        <strain evidence="1">CA1-15</strain>
    </source>
</reference>
<dbReference type="Gene3D" id="3.10.129.10">
    <property type="entry name" value="Hotdog Thioesterase"/>
    <property type="match status" value="1"/>
</dbReference>
<dbReference type="InterPro" id="IPR029069">
    <property type="entry name" value="HotDog_dom_sf"/>
</dbReference>
<gene>
    <name evidence="1" type="ORF">Q5H94_12650</name>
</gene>
<accession>A0ABT9A025</accession>
<dbReference type="EMBL" id="JAUQSZ010000008">
    <property type="protein sequence ID" value="MDO7843176.1"/>
    <property type="molecule type" value="Genomic_DNA"/>
</dbReference>
<name>A0ABT9A025_9SPHN</name>
<protein>
    <submittedName>
        <fullName evidence="1">MaoC family dehydratase</fullName>
    </submittedName>
</protein>
<dbReference type="RefSeq" id="WP_304561632.1">
    <property type="nucleotide sequence ID" value="NZ_JAUQSZ010000008.1"/>
</dbReference>
<dbReference type="PANTHER" id="PTHR43664:SF1">
    <property type="entry name" value="BETA-METHYLMALYL-COA DEHYDRATASE"/>
    <property type="match status" value="1"/>
</dbReference>
<sequence>MSGAADGGERLLGQGFYWQDIAVGDRFRTRRRLVTEADLVGFIGVTGMLEELFIDPGHGGVIEGRLVPAALTYGLIEGLLFQTMIQGTGLALLEASMKAIKPVRVGDTIWATVEITLVKPSAKANRAIVASAVVIRNQACEIVLTYDVTRMLAGRPE</sequence>
<evidence type="ECO:0000313" key="1">
    <source>
        <dbReference type="EMBL" id="MDO7843176.1"/>
    </source>
</evidence>
<dbReference type="Proteomes" id="UP001176468">
    <property type="component" value="Unassembled WGS sequence"/>
</dbReference>